<reference evidence="1 2" key="1">
    <citation type="submission" date="2019-02" db="EMBL/GenBank/DDBJ databases">
        <title>Pedobacter sp. nov., a novel speices isolated from soil of pinguins habitat in Antarcitica.</title>
        <authorList>
            <person name="He R.-H."/>
        </authorList>
    </citation>
    <scope>NUCLEOTIDE SEQUENCE [LARGE SCALE GENOMIC DNA]</scope>
    <source>
        <strain evidence="1 2">E01020</strain>
    </source>
</reference>
<dbReference type="Proteomes" id="UP000295668">
    <property type="component" value="Unassembled WGS sequence"/>
</dbReference>
<gene>
    <name evidence="1" type="ORF">EZJ43_08755</name>
</gene>
<name>A0A4R5MLM2_9SPHI</name>
<keyword evidence="2" id="KW-1185">Reference proteome</keyword>
<organism evidence="1 2">
    <name type="scientific">Pedobacter changchengzhani</name>
    <dbReference type="NCBI Taxonomy" id="2529274"/>
    <lineage>
        <taxon>Bacteria</taxon>
        <taxon>Pseudomonadati</taxon>
        <taxon>Bacteroidota</taxon>
        <taxon>Sphingobacteriia</taxon>
        <taxon>Sphingobacteriales</taxon>
        <taxon>Sphingobacteriaceae</taxon>
        <taxon>Pedobacter</taxon>
    </lineage>
</organism>
<evidence type="ECO:0000313" key="2">
    <source>
        <dbReference type="Proteomes" id="UP000295668"/>
    </source>
</evidence>
<protein>
    <submittedName>
        <fullName evidence="1">Sodium:solute symporter</fullName>
    </submittedName>
</protein>
<comment type="caution">
    <text evidence="1">The sequence shown here is derived from an EMBL/GenBank/DDBJ whole genome shotgun (WGS) entry which is preliminary data.</text>
</comment>
<evidence type="ECO:0000313" key="1">
    <source>
        <dbReference type="EMBL" id="TDG36657.1"/>
    </source>
</evidence>
<proteinExistence type="predicted"/>
<sequence length="68" mass="8405">MENENEEKLNSVLSEAYYSINCDYYLSYYLQYPSFVDKPEQDFLKSYFEIWKNGHYCKFDKSRLIIYK</sequence>
<dbReference type="EMBL" id="SJCY01000004">
    <property type="protein sequence ID" value="TDG36657.1"/>
    <property type="molecule type" value="Genomic_DNA"/>
</dbReference>
<dbReference type="OrthoDB" id="2066087at2"/>
<accession>A0A4R5MLM2</accession>
<dbReference type="AlphaFoldDB" id="A0A4R5MLM2"/>